<evidence type="ECO:0000256" key="5">
    <source>
        <dbReference type="ARBA" id="ARBA00023065"/>
    </source>
</evidence>
<feature type="transmembrane region" description="Helical" evidence="8">
    <location>
        <begin position="79"/>
        <end position="99"/>
    </location>
</feature>
<evidence type="ECO:0000313" key="9">
    <source>
        <dbReference type="EMBL" id="KAK1561499.1"/>
    </source>
</evidence>
<dbReference type="GeneID" id="85440487"/>
<feature type="compositionally biased region" description="Basic residues" evidence="7">
    <location>
        <begin position="145"/>
        <end position="154"/>
    </location>
</feature>
<keyword evidence="6 8" id="KW-0472">Membrane</keyword>
<evidence type="ECO:0000256" key="4">
    <source>
        <dbReference type="ARBA" id="ARBA00022989"/>
    </source>
</evidence>
<dbReference type="InterPro" id="IPR051143">
    <property type="entry name" value="TrkH_K-transport"/>
</dbReference>
<feature type="compositionally biased region" description="Polar residues" evidence="7">
    <location>
        <begin position="176"/>
        <end position="188"/>
    </location>
</feature>
<protein>
    <submittedName>
        <fullName evidence="9">Cation transport protein-domain-containing protein</fullName>
    </submittedName>
</protein>
<feature type="region of interest" description="Disordered" evidence="7">
    <location>
        <begin position="145"/>
        <end position="231"/>
    </location>
</feature>
<dbReference type="InterPro" id="IPR003445">
    <property type="entry name" value="Cat_transpt"/>
</dbReference>
<keyword evidence="5" id="KW-0406">Ion transport</keyword>
<dbReference type="GO" id="GO:1990573">
    <property type="term" value="P:potassium ion import across plasma membrane"/>
    <property type="evidence" value="ECO:0007669"/>
    <property type="project" value="TreeGrafter"/>
</dbReference>
<dbReference type="Pfam" id="PF02386">
    <property type="entry name" value="TrkH"/>
    <property type="match status" value="1"/>
</dbReference>
<organism evidence="9 10">
    <name type="scientific">Colletotrichum navitas</name>
    <dbReference type="NCBI Taxonomy" id="681940"/>
    <lineage>
        <taxon>Eukaryota</taxon>
        <taxon>Fungi</taxon>
        <taxon>Dikarya</taxon>
        <taxon>Ascomycota</taxon>
        <taxon>Pezizomycotina</taxon>
        <taxon>Sordariomycetes</taxon>
        <taxon>Hypocreomycetidae</taxon>
        <taxon>Glomerellales</taxon>
        <taxon>Glomerellaceae</taxon>
        <taxon>Colletotrichum</taxon>
        <taxon>Colletotrichum graminicola species complex</taxon>
    </lineage>
</organism>
<evidence type="ECO:0000256" key="2">
    <source>
        <dbReference type="ARBA" id="ARBA00022448"/>
    </source>
</evidence>
<evidence type="ECO:0000256" key="8">
    <source>
        <dbReference type="SAM" id="Phobius"/>
    </source>
</evidence>
<dbReference type="GO" id="GO:0005886">
    <property type="term" value="C:plasma membrane"/>
    <property type="evidence" value="ECO:0007669"/>
    <property type="project" value="TreeGrafter"/>
</dbReference>
<evidence type="ECO:0000256" key="3">
    <source>
        <dbReference type="ARBA" id="ARBA00022692"/>
    </source>
</evidence>
<dbReference type="AlphaFoldDB" id="A0AAD8UXN3"/>
<feature type="transmembrane region" description="Helical" evidence="8">
    <location>
        <begin position="319"/>
        <end position="338"/>
    </location>
</feature>
<feature type="transmembrane region" description="Helical" evidence="8">
    <location>
        <begin position="46"/>
        <end position="67"/>
    </location>
</feature>
<dbReference type="EMBL" id="JAHLJV010000289">
    <property type="protein sequence ID" value="KAK1561499.1"/>
    <property type="molecule type" value="Genomic_DNA"/>
</dbReference>
<name>A0AAD8UXN3_9PEZI</name>
<evidence type="ECO:0000256" key="1">
    <source>
        <dbReference type="ARBA" id="ARBA00004141"/>
    </source>
</evidence>
<evidence type="ECO:0000313" key="10">
    <source>
        <dbReference type="Proteomes" id="UP001230504"/>
    </source>
</evidence>
<feature type="transmembrane region" description="Helical" evidence="8">
    <location>
        <begin position="477"/>
        <end position="499"/>
    </location>
</feature>
<reference evidence="9" key="1">
    <citation type="submission" date="2021-06" db="EMBL/GenBank/DDBJ databases">
        <title>Comparative genomics, transcriptomics and evolutionary studies reveal genomic signatures of adaptation to plant cell wall in hemibiotrophic fungi.</title>
        <authorList>
            <consortium name="DOE Joint Genome Institute"/>
            <person name="Baroncelli R."/>
            <person name="Diaz J.F."/>
            <person name="Benocci T."/>
            <person name="Peng M."/>
            <person name="Battaglia E."/>
            <person name="Haridas S."/>
            <person name="Andreopoulos W."/>
            <person name="Labutti K."/>
            <person name="Pangilinan J."/>
            <person name="Floch G.L."/>
            <person name="Makela M.R."/>
            <person name="Henrissat B."/>
            <person name="Grigoriev I.V."/>
            <person name="Crouch J.A."/>
            <person name="De Vries R.P."/>
            <person name="Sukno S.A."/>
            <person name="Thon M.R."/>
        </authorList>
    </citation>
    <scope>NUCLEOTIDE SEQUENCE</scope>
    <source>
        <strain evidence="9">CBS 125086</strain>
    </source>
</reference>
<accession>A0AAD8UXN3</accession>
<evidence type="ECO:0000256" key="7">
    <source>
        <dbReference type="SAM" id="MobiDB-lite"/>
    </source>
</evidence>
<dbReference type="GO" id="GO:0030007">
    <property type="term" value="P:intracellular potassium ion homeostasis"/>
    <property type="evidence" value="ECO:0007669"/>
    <property type="project" value="TreeGrafter"/>
</dbReference>
<evidence type="ECO:0000256" key="6">
    <source>
        <dbReference type="ARBA" id="ARBA00023136"/>
    </source>
</evidence>
<keyword evidence="3 8" id="KW-0812">Transmembrane</keyword>
<feature type="transmembrane region" description="Helical" evidence="8">
    <location>
        <begin position="20"/>
        <end position="39"/>
    </location>
</feature>
<gene>
    <name evidence="9" type="ORF">LY79DRAFT_531316</name>
</gene>
<feature type="transmembrane region" description="Helical" evidence="8">
    <location>
        <begin position="279"/>
        <end position="299"/>
    </location>
</feature>
<comment type="subcellular location">
    <subcellularLocation>
        <location evidence="1">Membrane</location>
        <topology evidence="1">Multi-pass membrane protein</topology>
    </subcellularLocation>
</comment>
<keyword evidence="4 8" id="KW-1133">Transmembrane helix</keyword>
<keyword evidence="10" id="KW-1185">Reference proteome</keyword>
<comment type="caution">
    <text evidence="9">The sequence shown here is derived from an EMBL/GenBank/DDBJ whole genome shotgun (WGS) entry which is preliminary data.</text>
</comment>
<dbReference type="Proteomes" id="UP001230504">
    <property type="component" value="Unassembled WGS sequence"/>
</dbReference>
<feature type="compositionally biased region" description="Polar residues" evidence="7">
    <location>
        <begin position="203"/>
        <end position="220"/>
    </location>
</feature>
<dbReference type="RefSeq" id="XP_060406687.1">
    <property type="nucleotide sequence ID" value="XM_060556247.1"/>
</dbReference>
<keyword evidence="2" id="KW-0813">Transport</keyword>
<sequence>MVESWAAVRPYLPPVNFITVHYAYFILTGLIFAGIFHGLSNPANSVSFIDSLFLVISAFTTSGLNTVDISKLSTAQQAIMALMMVLGSPVFVSIFTIWLRTRVFEKRFADIVEAERNLRIKKTGTIVGMAGAMIGLPVMSSFKGSKSKQKKARHERQAEADVLQLKRFTSRDNGHGRSQSQTTTQGSAPSGRLEPIGEGQKLDASTSSTEPLSPKSNATTARRRPFSRDDSLQSLSEGFDFKTFIHENKNSVGRNGQFFDLTEEQREYLGGVEYRALKILFTIVCVYFALWQLLGAITLGAWSYRHSQSITAVNSQNSWWAGIFLAISSFNNAGLTLLDAGVAAFDNDAFVLTIVTILALAGNAAFPAFLRATVYFCSLVLKISVDADEYAVWKEAFDFILKYPRRLYMMMFPAKANFVFVTIFSTIAALDWVLLLVLSMGNSAIEAYPVGKRVGLAVFQALSIPSSGFAVVPVSSLYFDVLVLWVIVMYISAYPEIIVMRNSNVYEERSLGIYTTEPEKPENPDESTDELLPTFGPLLSRPTSGHVLGPERTAISASGVSQAKSGISAIPVRKIADIGRRGTSFVGKQIQNRMNDFQGVGVTTRPRLKRSAAINFDYTNAVLGSNSTPEGHVSLVSQHLRGQLSHDIWAIALALFIITLIETSHSIADPRSYSVFNFLFEIVSGYTNIGLSIGLPDHSFSFVGGWYTGSKLVMIMMMIRGRHRGLPVALDHAVKLPGWDIVKKQNEDAEIRRSLGQSRSVLET</sequence>
<feature type="transmembrane region" description="Helical" evidence="8">
    <location>
        <begin position="418"/>
        <end position="438"/>
    </location>
</feature>
<dbReference type="PANTHER" id="PTHR31064">
    <property type="entry name" value="POTASSIUM TRANSPORT PROTEIN DDB_G0292412-RELATED"/>
    <property type="match status" value="1"/>
</dbReference>
<proteinExistence type="predicted"/>
<feature type="transmembrane region" description="Helical" evidence="8">
    <location>
        <begin position="350"/>
        <end position="370"/>
    </location>
</feature>
<dbReference type="GO" id="GO:0140107">
    <property type="term" value="F:high-affinity potassium ion transmembrane transporter activity"/>
    <property type="evidence" value="ECO:0007669"/>
    <property type="project" value="TreeGrafter"/>
</dbReference>
<dbReference type="PANTHER" id="PTHR31064:SF37">
    <property type="entry name" value="TRANSPORTER, PUTATIVE (EUROFUNG)-RELATED"/>
    <property type="match status" value="1"/>
</dbReference>